<name>D4H6M5_DENA2</name>
<reference evidence="1 2" key="1">
    <citation type="journal article" date="2010" name="Stand. Genomic Sci.">
        <title>Complete genome sequence of Denitrovibrio acetiphilus type strain (N2460).</title>
        <authorList>
            <person name="Kiss H."/>
            <person name="Lang E."/>
            <person name="Lapidus A."/>
            <person name="Copeland A."/>
            <person name="Nolan M."/>
            <person name="Glavina Del Rio T."/>
            <person name="Chen F."/>
            <person name="Lucas S."/>
            <person name="Tice H."/>
            <person name="Cheng J.F."/>
            <person name="Han C."/>
            <person name="Goodwin L."/>
            <person name="Pitluck S."/>
            <person name="Liolios K."/>
            <person name="Pati A."/>
            <person name="Ivanova N."/>
            <person name="Mavromatis K."/>
            <person name="Chen A."/>
            <person name="Palaniappan K."/>
            <person name="Land M."/>
            <person name="Hauser L."/>
            <person name="Chang Y.J."/>
            <person name="Jeffries C.D."/>
            <person name="Detter J.C."/>
            <person name="Brettin T."/>
            <person name="Spring S."/>
            <person name="Rohde M."/>
            <person name="Goker M."/>
            <person name="Woyke T."/>
            <person name="Bristow J."/>
            <person name="Eisen J.A."/>
            <person name="Markowitz V."/>
            <person name="Hugenholtz P."/>
            <person name="Kyrpides N.C."/>
            <person name="Klenk H.P."/>
        </authorList>
    </citation>
    <scope>NUCLEOTIDE SEQUENCE [LARGE SCALE GENOMIC DNA]</scope>
    <source>
        <strain evidence="2">DSM 12809 / NBRC 114555 / N2460</strain>
    </source>
</reference>
<dbReference type="RefSeq" id="WP_013012184.1">
    <property type="nucleotide sequence ID" value="NC_013943.1"/>
</dbReference>
<evidence type="ECO:0000313" key="2">
    <source>
        <dbReference type="Proteomes" id="UP000002012"/>
    </source>
</evidence>
<accession>D4H6M5</accession>
<dbReference type="Proteomes" id="UP000002012">
    <property type="component" value="Chromosome"/>
</dbReference>
<dbReference type="OrthoDB" id="9804492at2"/>
<protein>
    <recommendedName>
        <fullName evidence="3">DUF3108 domain-containing protein</fullName>
    </recommendedName>
</protein>
<dbReference type="eggNOG" id="ENOG502ZMXE">
    <property type="taxonomic scope" value="Bacteria"/>
</dbReference>
<evidence type="ECO:0000313" key="1">
    <source>
        <dbReference type="EMBL" id="ADD69699.1"/>
    </source>
</evidence>
<gene>
    <name evidence="1" type="ordered locus">Dacet_2949</name>
</gene>
<organism evidence="1 2">
    <name type="scientific">Denitrovibrio acetiphilus (strain DSM 12809 / NBRC 114555 / N2460)</name>
    <dbReference type="NCBI Taxonomy" id="522772"/>
    <lineage>
        <taxon>Bacteria</taxon>
        <taxon>Pseudomonadati</taxon>
        <taxon>Deferribacterota</taxon>
        <taxon>Deferribacteres</taxon>
        <taxon>Deferribacterales</taxon>
        <taxon>Geovibrionaceae</taxon>
        <taxon>Denitrovibrio</taxon>
    </lineage>
</organism>
<dbReference type="AlphaFoldDB" id="D4H6M5"/>
<dbReference type="HOGENOM" id="CLU_096381_0_0_0"/>
<keyword evidence="2" id="KW-1185">Reference proteome</keyword>
<dbReference type="KEGG" id="dap:Dacet_2949"/>
<sequence length="277" mass="31620" precursor="true">MRSSIKNKRKIFQNKFCLTVIVLSMISLNIAYAESLKVCYEASLLFKVGESCIEYQLSEGDILKLESKQHTTGIVDAASHLEQRVTADIALNPLVSRYLYFYEKNKRKSMTHHYMFQERLIYSGNSFRYKDHRYKNARKTFDKEGVLDPAAAVMYFQLNMNAGEGSLKTFFEGKYIDITYSEEGHEEITFNGEKYGCSVIDFVVPVSTSSLVTPTGVWRIYIDDETGIIMRLELKFPLGSAKLKPVSITGDMEILKKYIARPSKTGLINVVESTVRD</sequence>
<dbReference type="InParanoid" id="D4H6M5"/>
<dbReference type="STRING" id="522772.Dacet_2949"/>
<proteinExistence type="predicted"/>
<dbReference type="EMBL" id="CP001968">
    <property type="protein sequence ID" value="ADD69699.1"/>
    <property type="molecule type" value="Genomic_DNA"/>
</dbReference>
<dbReference type="PaxDb" id="522772-Dacet_2949"/>
<evidence type="ECO:0008006" key="3">
    <source>
        <dbReference type="Google" id="ProtNLM"/>
    </source>
</evidence>